<reference evidence="4" key="2">
    <citation type="submission" date="2015-01" db="EMBL/GenBank/DDBJ databases">
        <title>Evolutionary Origins and Diversification of the Mycorrhizal Mutualists.</title>
        <authorList>
            <consortium name="DOE Joint Genome Institute"/>
            <consortium name="Mycorrhizal Genomics Consortium"/>
            <person name="Kohler A."/>
            <person name="Kuo A."/>
            <person name="Nagy L.G."/>
            <person name="Floudas D."/>
            <person name="Copeland A."/>
            <person name="Barry K.W."/>
            <person name="Cichocki N."/>
            <person name="Veneault-Fourrey C."/>
            <person name="LaButti K."/>
            <person name="Lindquist E.A."/>
            <person name="Lipzen A."/>
            <person name="Lundell T."/>
            <person name="Morin E."/>
            <person name="Murat C."/>
            <person name="Riley R."/>
            <person name="Ohm R."/>
            <person name="Sun H."/>
            <person name="Tunlid A."/>
            <person name="Henrissat B."/>
            <person name="Grigoriev I.V."/>
            <person name="Hibbett D.S."/>
            <person name="Martin F."/>
        </authorList>
    </citation>
    <scope>NUCLEOTIDE SEQUENCE [LARGE SCALE GENOMIC DNA]</scope>
    <source>
        <strain evidence="4">Zn</strain>
    </source>
</reference>
<dbReference type="Pfam" id="PF03235">
    <property type="entry name" value="GmrSD_N"/>
    <property type="match status" value="1"/>
</dbReference>
<evidence type="ECO:0000313" key="4">
    <source>
        <dbReference type="Proteomes" id="UP000054321"/>
    </source>
</evidence>
<feature type="region of interest" description="Disordered" evidence="1">
    <location>
        <begin position="1"/>
        <end position="21"/>
    </location>
</feature>
<keyword evidence="4" id="KW-1185">Reference proteome</keyword>
<proteinExistence type="predicted"/>
<evidence type="ECO:0000259" key="2">
    <source>
        <dbReference type="Pfam" id="PF03235"/>
    </source>
</evidence>
<accession>A0A0C3CZD4</accession>
<evidence type="ECO:0000256" key="1">
    <source>
        <dbReference type="SAM" id="MobiDB-lite"/>
    </source>
</evidence>
<feature type="non-terminal residue" evidence="3">
    <location>
        <position position="432"/>
    </location>
</feature>
<dbReference type="InParanoid" id="A0A0C3CZD4"/>
<dbReference type="AlphaFoldDB" id="A0A0C3CZD4"/>
<dbReference type="HOGENOM" id="CLU_013023_0_0_1"/>
<protein>
    <recommendedName>
        <fullName evidence="2">GmrSD restriction endonucleases N-terminal domain-containing protein</fullName>
    </recommendedName>
</protein>
<dbReference type="PANTHER" id="PTHR39639">
    <property type="entry name" value="CHROMOSOME 16, WHOLE GENOME SHOTGUN SEQUENCE"/>
    <property type="match status" value="1"/>
</dbReference>
<reference evidence="3 4" key="1">
    <citation type="submission" date="2014-04" db="EMBL/GenBank/DDBJ databases">
        <authorList>
            <consortium name="DOE Joint Genome Institute"/>
            <person name="Kuo A."/>
            <person name="Martino E."/>
            <person name="Perotto S."/>
            <person name="Kohler A."/>
            <person name="Nagy L.G."/>
            <person name="Floudas D."/>
            <person name="Copeland A."/>
            <person name="Barry K.W."/>
            <person name="Cichocki N."/>
            <person name="Veneault-Fourrey C."/>
            <person name="LaButti K."/>
            <person name="Lindquist E.A."/>
            <person name="Lipzen A."/>
            <person name="Lundell T."/>
            <person name="Morin E."/>
            <person name="Murat C."/>
            <person name="Sun H."/>
            <person name="Tunlid A."/>
            <person name="Henrissat B."/>
            <person name="Grigoriev I.V."/>
            <person name="Hibbett D.S."/>
            <person name="Martin F."/>
            <person name="Nordberg H.P."/>
            <person name="Cantor M.N."/>
            <person name="Hua S.X."/>
        </authorList>
    </citation>
    <scope>NUCLEOTIDE SEQUENCE [LARGE SCALE GENOMIC DNA]</scope>
    <source>
        <strain evidence="3 4">Zn</strain>
    </source>
</reference>
<evidence type="ECO:0000313" key="3">
    <source>
        <dbReference type="EMBL" id="KIN04384.1"/>
    </source>
</evidence>
<dbReference type="PANTHER" id="PTHR39639:SF1">
    <property type="entry name" value="DUF262 DOMAIN-CONTAINING PROTEIN"/>
    <property type="match status" value="1"/>
</dbReference>
<dbReference type="Proteomes" id="UP000054321">
    <property type="component" value="Unassembled WGS sequence"/>
</dbReference>
<dbReference type="EMBL" id="KN832872">
    <property type="protein sequence ID" value="KIN04384.1"/>
    <property type="molecule type" value="Genomic_DNA"/>
</dbReference>
<gene>
    <name evidence="3" type="ORF">OIDMADRAFT_115629</name>
</gene>
<organism evidence="3 4">
    <name type="scientific">Oidiodendron maius (strain Zn)</name>
    <dbReference type="NCBI Taxonomy" id="913774"/>
    <lineage>
        <taxon>Eukaryota</taxon>
        <taxon>Fungi</taxon>
        <taxon>Dikarya</taxon>
        <taxon>Ascomycota</taxon>
        <taxon>Pezizomycotina</taxon>
        <taxon>Leotiomycetes</taxon>
        <taxon>Leotiomycetes incertae sedis</taxon>
        <taxon>Myxotrichaceae</taxon>
        <taxon>Oidiodendron</taxon>
    </lineage>
</organism>
<dbReference type="STRING" id="913774.A0A0C3CZD4"/>
<name>A0A0C3CZD4_OIDMZ</name>
<sequence length="432" mass="49526">MTQDSEKSLIPVTSVKKEEPEDERLDAAIAIFDDVDGDTTDEESGAVDADHVGFFEHNGVNCWVCPGFRIPQIPQVSVVKRPLKDLCDAIKTGDIILDPDYQRDVVWDDTRCEGLLVSLLMGYLPPPIIFNVKLQIIETANGKLKKYIRTCVDGKQRLTSILRFMRGEIGFQDSKHKKWYYQPPASNGKRINSTLSILPEDMKKFFLSRFFICYEYNELSQSTEEEMFQLVQRGIALTPAEKMRAMSSEWATLARKYEDDYSLILNLSKQGRASGFRLTLTIFAMVQEMMSSRRRSGSVPTLQASPQALTRMLEEKEPINPALKENLKVIFDRYESLVKLSSTRITTTRYRVNANSAFDPAPNFLRGDGFDHVRTFSPLELITSVLLVCYHLAVRTDAQLLDDVKEMRRHLRLKHKDLRVNAQCWTTAWEFI</sequence>
<dbReference type="OrthoDB" id="5419821at2759"/>
<feature type="domain" description="GmrSD restriction endonucleases N-terminal" evidence="2">
    <location>
        <begin position="83"/>
        <end position="245"/>
    </location>
</feature>
<dbReference type="InterPro" id="IPR004919">
    <property type="entry name" value="GmrSD_N"/>
</dbReference>